<dbReference type="Pfam" id="PF00106">
    <property type="entry name" value="adh_short"/>
    <property type="match status" value="1"/>
</dbReference>
<dbReference type="PANTHER" id="PTHR43976:SF16">
    <property type="entry name" value="SHORT-CHAIN DEHYDROGENASE_REDUCTASE FAMILY PROTEIN"/>
    <property type="match status" value="1"/>
</dbReference>
<sequence>MGLLSEPQATPMSTTWLITGASSGFGRGLTQTLLARGDRVAATVRRADALADLQAAHGNALTVLQLDVRDTAAVQAVVAQAFAALGRIDVVISNAGYGTLGAAEAATDAQVRALIDTNLIGSISVIQAALPHLRRQGGGHVVQVSSEGGQIAYPGFSLYHASKWGIEGYVEAVRQEVAGFGIQFTLAEPGPARTNFGAALERTALPPDYANTPVDALLRALDDGSWVITGDPQRMVDAMIACTEQTPPPLRLVMGTAAYHAIHAALSTRLAALEAQRAIAFSTDAPATAH</sequence>
<accession>A0A0H2XCU8</accession>
<dbReference type="KEGG" id="xcb:XC_4262"/>
<dbReference type="InterPro" id="IPR036291">
    <property type="entry name" value="NAD(P)-bd_dom_sf"/>
</dbReference>
<dbReference type="PANTHER" id="PTHR43976">
    <property type="entry name" value="SHORT CHAIN DEHYDROGENASE"/>
    <property type="match status" value="1"/>
</dbReference>
<dbReference type="HOGENOM" id="CLU_010194_2_9_6"/>
<proteinExistence type="inferred from homology"/>
<evidence type="ECO:0000256" key="2">
    <source>
        <dbReference type="ARBA" id="ARBA00023002"/>
    </source>
</evidence>
<evidence type="ECO:0000313" key="4">
    <source>
        <dbReference type="EMBL" id="AAY51300.1"/>
    </source>
</evidence>
<dbReference type="InterPro" id="IPR002347">
    <property type="entry name" value="SDR_fam"/>
</dbReference>
<dbReference type="Gene3D" id="3.40.50.720">
    <property type="entry name" value="NAD(P)-binding Rossmann-like Domain"/>
    <property type="match status" value="1"/>
</dbReference>
<evidence type="ECO:0000256" key="1">
    <source>
        <dbReference type="ARBA" id="ARBA00006484"/>
    </source>
</evidence>
<dbReference type="PRINTS" id="PR00080">
    <property type="entry name" value="SDRFAMILY"/>
</dbReference>
<dbReference type="GO" id="GO:0016491">
    <property type="term" value="F:oxidoreductase activity"/>
    <property type="evidence" value="ECO:0007669"/>
    <property type="project" value="UniProtKB-KW"/>
</dbReference>
<name>A0A0H2XCU8_XANC8</name>
<protein>
    <submittedName>
        <fullName evidence="4">Short chain oxidoreductase</fullName>
    </submittedName>
</protein>
<comment type="similarity">
    <text evidence="1 3">Belongs to the short-chain dehydrogenases/reductases (SDR) family.</text>
</comment>
<dbReference type="Proteomes" id="UP000000420">
    <property type="component" value="Chromosome"/>
</dbReference>
<gene>
    <name evidence="4" type="ordered locus">XC_4262</name>
</gene>
<dbReference type="SUPFAM" id="SSF51735">
    <property type="entry name" value="NAD(P)-binding Rossmann-fold domains"/>
    <property type="match status" value="1"/>
</dbReference>
<dbReference type="InterPro" id="IPR051911">
    <property type="entry name" value="SDR_oxidoreductase"/>
</dbReference>
<organism evidence="4 5">
    <name type="scientific">Xanthomonas campestris pv. campestris (strain 8004)</name>
    <dbReference type="NCBI Taxonomy" id="314565"/>
    <lineage>
        <taxon>Bacteria</taxon>
        <taxon>Pseudomonadati</taxon>
        <taxon>Pseudomonadota</taxon>
        <taxon>Gammaproteobacteria</taxon>
        <taxon>Lysobacterales</taxon>
        <taxon>Lysobacteraceae</taxon>
        <taxon>Xanthomonas</taxon>
    </lineage>
</organism>
<evidence type="ECO:0000256" key="3">
    <source>
        <dbReference type="RuleBase" id="RU000363"/>
    </source>
</evidence>
<dbReference type="CDD" id="cd05374">
    <property type="entry name" value="17beta-HSD-like_SDR_c"/>
    <property type="match status" value="1"/>
</dbReference>
<keyword evidence="2" id="KW-0560">Oxidoreductase</keyword>
<evidence type="ECO:0000313" key="5">
    <source>
        <dbReference type="Proteomes" id="UP000000420"/>
    </source>
</evidence>
<reference evidence="4 5" key="1">
    <citation type="journal article" date="2005" name="Genome Res.">
        <title>Comparative and functional genomic analyses of the pathogenicity of phytopathogen Xanthomonas campestris pv. campestris.</title>
        <authorList>
            <person name="Qian W."/>
            <person name="Jia Y."/>
            <person name="Ren S.X."/>
            <person name="He Y.Q."/>
            <person name="Feng J.X."/>
            <person name="Lu L.F."/>
            <person name="Sun Q."/>
            <person name="Ying G."/>
            <person name="Tang D.J."/>
            <person name="Tang H."/>
            <person name="Wu W."/>
            <person name="Hao P."/>
            <person name="Wang L."/>
            <person name="Jiang B.L."/>
            <person name="Zeng S."/>
            <person name="Gu W.Y."/>
            <person name="Lu G."/>
            <person name="Rong L."/>
            <person name="Tian Y."/>
            <person name="Yao Z."/>
            <person name="Fu G."/>
            <person name="Chen B."/>
            <person name="Fang R."/>
            <person name="Qiang B."/>
            <person name="Chen Z."/>
            <person name="Zhao G.P."/>
            <person name="Tang J.L."/>
            <person name="He C."/>
        </authorList>
    </citation>
    <scope>NUCLEOTIDE SEQUENCE [LARGE SCALE GENOMIC DNA]</scope>
    <source>
        <strain evidence="4 5">8004</strain>
    </source>
</reference>
<dbReference type="EMBL" id="CP000050">
    <property type="protein sequence ID" value="AAY51300.1"/>
    <property type="molecule type" value="Genomic_DNA"/>
</dbReference>
<dbReference type="NCBIfam" id="NF005065">
    <property type="entry name" value="PRK06482.1"/>
    <property type="match status" value="1"/>
</dbReference>
<dbReference type="AlphaFoldDB" id="A0A0H2XCU8"/>
<dbReference type="PRINTS" id="PR00081">
    <property type="entry name" value="GDHRDH"/>
</dbReference>